<feature type="non-terminal residue" evidence="1">
    <location>
        <position position="1"/>
    </location>
</feature>
<dbReference type="Proteomes" id="UP000250266">
    <property type="component" value="Unassembled WGS sequence"/>
</dbReference>
<keyword evidence="2" id="KW-1185">Reference proteome</keyword>
<sequence>MRQLLVNTAAGWLVSTAALVLRLGVGVTLSLKSYCNLWILQHVRRNLTSGHTWVALQCWGGLSRLL</sequence>
<gene>
    <name evidence="1" type="ORF">K432DRAFT_384399</name>
</gene>
<dbReference type="AlphaFoldDB" id="A0A8E2E5X3"/>
<evidence type="ECO:0000313" key="2">
    <source>
        <dbReference type="Proteomes" id="UP000250266"/>
    </source>
</evidence>
<proteinExistence type="predicted"/>
<organism evidence="1 2">
    <name type="scientific">Lepidopterella palustris CBS 459.81</name>
    <dbReference type="NCBI Taxonomy" id="1314670"/>
    <lineage>
        <taxon>Eukaryota</taxon>
        <taxon>Fungi</taxon>
        <taxon>Dikarya</taxon>
        <taxon>Ascomycota</taxon>
        <taxon>Pezizomycotina</taxon>
        <taxon>Dothideomycetes</taxon>
        <taxon>Pleosporomycetidae</taxon>
        <taxon>Mytilinidiales</taxon>
        <taxon>Argynnaceae</taxon>
        <taxon>Lepidopterella</taxon>
    </lineage>
</organism>
<evidence type="ECO:0000313" key="1">
    <source>
        <dbReference type="EMBL" id="OCK77771.1"/>
    </source>
</evidence>
<dbReference type="EMBL" id="KV745101">
    <property type="protein sequence ID" value="OCK77771.1"/>
    <property type="molecule type" value="Genomic_DNA"/>
</dbReference>
<name>A0A8E2E5X3_9PEZI</name>
<accession>A0A8E2E5X3</accession>
<protein>
    <submittedName>
        <fullName evidence="1">Uncharacterized protein</fullName>
    </submittedName>
</protein>
<reference evidence="1 2" key="1">
    <citation type="journal article" date="2016" name="Nat. Commun.">
        <title>Ectomycorrhizal ecology is imprinted in the genome of the dominant symbiotic fungus Cenococcum geophilum.</title>
        <authorList>
            <consortium name="DOE Joint Genome Institute"/>
            <person name="Peter M."/>
            <person name="Kohler A."/>
            <person name="Ohm R.A."/>
            <person name="Kuo A."/>
            <person name="Krutzmann J."/>
            <person name="Morin E."/>
            <person name="Arend M."/>
            <person name="Barry K.W."/>
            <person name="Binder M."/>
            <person name="Choi C."/>
            <person name="Clum A."/>
            <person name="Copeland A."/>
            <person name="Grisel N."/>
            <person name="Haridas S."/>
            <person name="Kipfer T."/>
            <person name="LaButti K."/>
            <person name="Lindquist E."/>
            <person name="Lipzen A."/>
            <person name="Maire R."/>
            <person name="Meier B."/>
            <person name="Mihaltcheva S."/>
            <person name="Molinier V."/>
            <person name="Murat C."/>
            <person name="Poggeler S."/>
            <person name="Quandt C.A."/>
            <person name="Sperisen C."/>
            <person name="Tritt A."/>
            <person name="Tisserant E."/>
            <person name="Crous P.W."/>
            <person name="Henrissat B."/>
            <person name="Nehls U."/>
            <person name="Egli S."/>
            <person name="Spatafora J.W."/>
            <person name="Grigoriev I.V."/>
            <person name="Martin F.M."/>
        </authorList>
    </citation>
    <scope>NUCLEOTIDE SEQUENCE [LARGE SCALE GENOMIC DNA]</scope>
    <source>
        <strain evidence="1 2">CBS 459.81</strain>
    </source>
</reference>